<evidence type="ECO:0000313" key="3">
    <source>
        <dbReference type="Proteomes" id="UP001166286"/>
    </source>
</evidence>
<organism evidence="2 3">
    <name type="scientific">Cladonia borealis</name>
    <dbReference type="NCBI Taxonomy" id="184061"/>
    <lineage>
        <taxon>Eukaryota</taxon>
        <taxon>Fungi</taxon>
        <taxon>Dikarya</taxon>
        <taxon>Ascomycota</taxon>
        <taxon>Pezizomycotina</taxon>
        <taxon>Lecanoromycetes</taxon>
        <taxon>OSLEUM clade</taxon>
        <taxon>Lecanoromycetidae</taxon>
        <taxon>Lecanorales</taxon>
        <taxon>Lecanorineae</taxon>
        <taxon>Cladoniaceae</taxon>
        <taxon>Cladonia</taxon>
    </lineage>
</organism>
<dbReference type="InterPro" id="IPR014710">
    <property type="entry name" value="RmlC-like_jellyroll"/>
</dbReference>
<accession>A0AA39QR51</accession>
<gene>
    <name evidence="2" type="ORF">JMJ35_010133</name>
</gene>
<dbReference type="InterPro" id="IPR011051">
    <property type="entry name" value="RmlC_Cupin_sf"/>
</dbReference>
<feature type="domain" description="Cupin type-1" evidence="1">
    <location>
        <begin position="75"/>
        <end position="123"/>
    </location>
</feature>
<dbReference type="PANTHER" id="PTHR36448:SF3">
    <property type="entry name" value="CUPIN TYPE-2 DOMAIN-CONTAINING PROTEIN"/>
    <property type="match status" value="1"/>
</dbReference>
<dbReference type="CDD" id="cd02219">
    <property type="entry name" value="cupin_YjlB-like"/>
    <property type="match status" value="1"/>
</dbReference>
<evidence type="ECO:0000259" key="1">
    <source>
        <dbReference type="Pfam" id="PF00190"/>
    </source>
</evidence>
<keyword evidence="3" id="KW-1185">Reference proteome</keyword>
<dbReference type="Pfam" id="PF00190">
    <property type="entry name" value="Cupin_1"/>
    <property type="match status" value="1"/>
</dbReference>
<dbReference type="InterPro" id="IPR006045">
    <property type="entry name" value="Cupin_1"/>
</dbReference>
<name>A0AA39QR51_9LECA</name>
<dbReference type="PIRSF" id="PIRSF019307">
    <property type="entry name" value="UCP019307"/>
    <property type="match status" value="1"/>
</dbReference>
<proteinExistence type="predicted"/>
<dbReference type="InterPro" id="IPR047121">
    <property type="entry name" value="YjiB-like"/>
</dbReference>
<dbReference type="Proteomes" id="UP001166286">
    <property type="component" value="Unassembled WGS sequence"/>
</dbReference>
<protein>
    <recommendedName>
        <fullName evidence="1">Cupin type-1 domain-containing protein</fullName>
    </recommendedName>
</protein>
<dbReference type="EMBL" id="JAFEKC020000023">
    <property type="protein sequence ID" value="KAK0507610.1"/>
    <property type="molecule type" value="Genomic_DNA"/>
</dbReference>
<dbReference type="InterPro" id="IPR014500">
    <property type="entry name" value="UCP019307_cupin"/>
</dbReference>
<evidence type="ECO:0000313" key="2">
    <source>
        <dbReference type="EMBL" id="KAK0507610.1"/>
    </source>
</evidence>
<dbReference type="SUPFAM" id="SSF51182">
    <property type="entry name" value="RmlC-like cupins"/>
    <property type="match status" value="1"/>
</dbReference>
<dbReference type="Gene3D" id="2.60.120.10">
    <property type="entry name" value="Jelly Rolls"/>
    <property type="match status" value="1"/>
</dbReference>
<comment type="caution">
    <text evidence="2">The sequence shown here is derived from an EMBL/GenBank/DDBJ whole genome shotgun (WGS) entry which is preliminary data.</text>
</comment>
<reference evidence="2" key="1">
    <citation type="submission" date="2023-03" db="EMBL/GenBank/DDBJ databases">
        <title>Complete genome of Cladonia borealis.</title>
        <authorList>
            <person name="Park H."/>
        </authorList>
    </citation>
    <scope>NUCLEOTIDE SEQUENCE</scope>
    <source>
        <strain evidence="2">ANT050790</strain>
    </source>
</reference>
<dbReference type="PANTHER" id="PTHR36448">
    <property type="entry name" value="BLR7373 PROTEIN"/>
    <property type="match status" value="1"/>
</dbReference>
<dbReference type="AlphaFoldDB" id="A0AA39QR51"/>
<sequence>MATSKAILTPLKDIKVSSYQIPAFGRVPNTSIQRKPLMIYHSSFKQSASASTIEDYLSSVGVVSPQWRYKMFSQSHFHSTSHEVLCVAQGKAKLCFGGDENPKTIEPIVEKGDVMVVPAGVAHRLLEDIGGGFSMVGSYPRGKSWDMCYGNEGEEDQIKCIGSLGWFQKDPVYGEEGPSLQV</sequence>